<dbReference type="AlphaFoldDB" id="A0A0A9HHN2"/>
<accession>A0A0A9HHN2</accession>
<name>A0A0A9HHN2_ARUDO</name>
<dbReference type="EMBL" id="GBRH01161256">
    <property type="protein sequence ID" value="JAE36640.1"/>
    <property type="molecule type" value="Transcribed_RNA"/>
</dbReference>
<protein>
    <submittedName>
        <fullName evidence="1">Uncharacterized protein</fullName>
    </submittedName>
</protein>
<reference evidence="1" key="1">
    <citation type="submission" date="2014-09" db="EMBL/GenBank/DDBJ databases">
        <authorList>
            <person name="Magalhaes I.L.F."/>
            <person name="Oliveira U."/>
            <person name="Santos F.R."/>
            <person name="Vidigal T.H.D.A."/>
            <person name="Brescovit A.D."/>
            <person name="Santos A.J."/>
        </authorList>
    </citation>
    <scope>NUCLEOTIDE SEQUENCE</scope>
    <source>
        <tissue evidence="1">Shoot tissue taken approximately 20 cm above the soil surface</tissue>
    </source>
</reference>
<evidence type="ECO:0000313" key="1">
    <source>
        <dbReference type="EMBL" id="JAE36640.1"/>
    </source>
</evidence>
<organism evidence="1">
    <name type="scientific">Arundo donax</name>
    <name type="common">Giant reed</name>
    <name type="synonym">Donax arundinaceus</name>
    <dbReference type="NCBI Taxonomy" id="35708"/>
    <lineage>
        <taxon>Eukaryota</taxon>
        <taxon>Viridiplantae</taxon>
        <taxon>Streptophyta</taxon>
        <taxon>Embryophyta</taxon>
        <taxon>Tracheophyta</taxon>
        <taxon>Spermatophyta</taxon>
        <taxon>Magnoliopsida</taxon>
        <taxon>Liliopsida</taxon>
        <taxon>Poales</taxon>
        <taxon>Poaceae</taxon>
        <taxon>PACMAD clade</taxon>
        <taxon>Arundinoideae</taxon>
        <taxon>Arundineae</taxon>
        <taxon>Arundo</taxon>
    </lineage>
</organism>
<sequence length="43" mass="4963">MKDQIWFYGSMLLLSSKDIKSHTCINCSENIACAGWELMESMF</sequence>
<proteinExistence type="predicted"/>
<reference evidence="1" key="2">
    <citation type="journal article" date="2015" name="Data Brief">
        <title>Shoot transcriptome of the giant reed, Arundo donax.</title>
        <authorList>
            <person name="Barrero R.A."/>
            <person name="Guerrero F.D."/>
            <person name="Moolhuijzen P."/>
            <person name="Goolsby J.A."/>
            <person name="Tidwell J."/>
            <person name="Bellgard S.E."/>
            <person name="Bellgard M.I."/>
        </authorList>
    </citation>
    <scope>NUCLEOTIDE SEQUENCE</scope>
    <source>
        <tissue evidence="1">Shoot tissue taken approximately 20 cm above the soil surface</tissue>
    </source>
</reference>